<organism evidence="6">
    <name type="scientific">Rouxiella sp. WC2420</name>
    <dbReference type="NCBI Taxonomy" id="3234145"/>
    <lineage>
        <taxon>Bacteria</taxon>
        <taxon>Pseudomonadati</taxon>
        <taxon>Pseudomonadota</taxon>
        <taxon>Gammaproteobacteria</taxon>
        <taxon>Enterobacterales</taxon>
        <taxon>Yersiniaceae</taxon>
        <taxon>Rouxiella</taxon>
    </lineage>
</organism>
<dbReference type="InterPro" id="IPR050155">
    <property type="entry name" value="HAD-like_hydrolase_sf"/>
</dbReference>
<dbReference type="EC" id="3.1.3.18" evidence="4"/>
<dbReference type="PANTHER" id="PTHR43434:SF1">
    <property type="entry name" value="PHOSPHOGLYCOLATE PHOSPHATASE"/>
    <property type="match status" value="1"/>
</dbReference>
<gene>
    <name evidence="6" type="ORF">AB3G37_09310</name>
</gene>
<comment type="pathway">
    <text evidence="2">Organic acid metabolism; glycolate biosynthesis; glycolate from 2-phosphoglycolate: step 1/1.</text>
</comment>
<dbReference type="RefSeq" id="WP_369790447.1">
    <property type="nucleotide sequence ID" value="NZ_CP165628.1"/>
</dbReference>
<dbReference type="Pfam" id="PF00702">
    <property type="entry name" value="Hydrolase"/>
    <property type="match status" value="1"/>
</dbReference>
<dbReference type="SFLD" id="SFLDS00003">
    <property type="entry name" value="Haloacid_Dehalogenase"/>
    <property type="match status" value="1"/>
</dbReference>
<dbReference type="Gene3D" id="3.40.50.1000">
    <property type="entry name" value="HAD superfamily/HAD-like"/>
    <property type="match status" value="1"/>
</dbReference>
<dbReference type="SFLD" id="SFLDG01129">
    <property type="entry name" value="C1.5:_HAD__Beta-PGM__Phosphata"/>
    <property type="match status" value="1"/>
</dbReference>
<keyword evidence="5" id="KW-0479">Metal-binding</keyword>
<reference evidence="6" key="1">
    <citation type="submission" date="2024-07" db="EMBL/GenBank/DDBJ databases">
        <authorList>
            <person name="Biller S.J."/>
        </authorList>
    </citation>
    <scope>NUCLEOTIDE SEQUENCE</scope>
    <source>
        <strain evidence="6">WC2420</strain>
    </source>
</reference>
<accession>A0AB39VUE5</accession>
<dbReference type="GO" id="GO:0046872">
    <property type="term" value="F:metal ion binding"/>
    <property type="evidence" value="ECO:0007669"/>
    <property type="project" value="UniProtKB-KW"/>
</dbReference>
<dbReference type="InterPro" id="IPR036412">
    <property type="entry name" value="HAD-like_sf"/>
</dbReference>
<comment type="catalytic activity">
    <reaction evidence="1">
        <text>2-phosphoglycolate + H2O = glycolate + phosphate</text>
        <dbReference type="Rhea" id="RHEA:14369"/>
        <dbReference type="ChEBI" id="CHEBI:15377"/>
        <dbReference type="ChEBI" id="CHEBI:29805"/>
        <dbReference type="ChEBI" id="CHEBI:43474"/>
        <dbReference type="ChEBI" id="CHEBI:58033"/>
        <dbReference type="EC" id="3.1.3.18"/>
    </reaction>
</comment>
<dbReference type="AlphaFoldDB" id="A0AB39VUE5"/>
<evidence type="ECO:0000256" key="5">
    <source>
        <dbReference type="ARBA" id="ARBA00022723"/>
    </source>
</evidence>
<proteinExistence type="inferred from homology"/>
<evidence type="ECO:0000256" key="4">
    <source>
        <dbReference type="ARBA" id="ARBA00013078"/>
    </source>
</evidence>
<comment type="similarity">
    <text evidence="3">Belongs to the HAD-like hydrolase superfamily. CbbY/CbbZ/Gph/YieH family.</text>
</comment>
<dbReference type="PANTHER" id="PTHR43434">
    <property type="entry name" value="PHOSPHOGLYCOLATE PHOSPHATASE"/>
    <property type="match status" value="1"/>
</dbReference>
<evidence type="ECO:0000256" key="1">
    <source>
        <dbReference type="ARBA" id="ARBA00000830"/>
    </source>
</evidence>
<dbReference type="Gene3D" id="1.10.150.240">
    <property type="entry name" value="Putative phosphatase, domain 2"/>
    <property type="match status" value="1"/>
</dbReference>
<dbReference type="GO" id="GO:0006281">
    <property type="term" value="P:DNA repair"/>
    <property type="evidence" value="ECO:0007669"/>
    <property type="project" value="TreeGrafter"/>
</dbReference>
<sequence>MTDKKTGIVVFDIDGTLTDSIPQHQIAFENALRSFNFPALRTDWANYLHHTDSAIFVQAWAEAKFTSLSDLAELETRYIRELDQQLAKKPFAEIAGAASFIHWLNEQGWKVVYATGSLRYGAEKKLAALDIDLRDAILVTASEYQIREDLLINAIKQATEKYSLPAGQKIISIGDGVWDLKTAENLDVAFIGIGVGAKAKLLTDLGATVFTDFNELRKQGEHLIH</sequence>
<dbReference type="EMBL" id="CP165628">
    <property type="protein sequence ID" value="XDU74248.1"/>
    <property type="molecule type" value="Genomic_DNA"/>
</dbReference>
<dbReference type="InterPro" id="IPR023198">
    <property type="entry name" value="PGP-like_dom2"/>
</dbReference>
<dbReference type="GO" id="GO:0008967">
    <property type="term" value="F:phosphoglycolate phosphatase activity"/>
    <property type="evidence" value="ECO:0007669"/>
    <property type="project" value="UniProtKB-EC"/>
</dbReference>
<evidence type="ECO:0000256" key="3">
    <source>
        <dbReference type="ARBA" id="ARBA00006171"/>
    </source>
</evidence>
<keyword evidence="6" id="KW-0378">Hydrolase</keyword>
<name>A0AB39VUE5_9GAMM</name>
<protein>
    <recommendedName>
        <fullName evidence="4">phosphoglycolate phosphatase</fullName>
        <ecNumber evidence="4">3.1.3.18</ecNumber>
    </recommendedName>
</protein>
<evidence type="ECO:0000313" key="6">
    <source>
        <dbReference type="EMBL" id="XDU74248.1"/>
    </source>
</evidence>
<evidence type="ECO:0000256" key="2">
    <source>
        <dbReference type="ARBA" id="ARBA00004818"/>
    </source>
</evidence>
<dbReference type="SUPFAM" id="SSF56784">
    <property type="entry name" value="HAD-like"/>
    <property type="match status" value="1"/>
</dbReference>
<dbReference type="InterPro" id="IPR023214">
    <property type="entry name" value="HAD_sf"/>
</dbReference>